<dbReference type="Pfam" id="PF01425">
    <property type="entry name" value="Amidase"/>
    <property type="match status" value="1"/>
</dbReference>
<dbReference type="EMBL" id="SNVI01000008">
    <property type="protein sequence ID" value="TFE36568.1"/>
    <property type="molecule type" value="Genomic_DNA"/>
</dbReference>
<comment type="caution">
    <text evidence="2">The sequence shown here is derived from an EMBL/GenBank/DDBJ whole genome shotgun (WGS) entry which is preliminary data.</text>
</comment>
<feature type="domain" description="Amidase" evidence="1">
    <location>
        <begin position="70"/>
        <end position="488"/>
    </location>
</feature>
<proteinExistence type="predicted"/>
<dbReference type="InterPro" id="IPR036928">
    <property type="entry name" value="AS_sf"/>
</dbReference>
<evidence type="ECO:0000313" key="3">
    <source>
        <dbReference type="Proteomes" id="UP000297385"/>
    </source>
</evidence>
<gene>
    <name evidence="2" type="ORF">E2553_43365</name>
</gene>
<dbReference type="InterPro" id="IPR023631">
    <property type="entry name" value="Amidase_dom"/>
</dbReference>
<name>A0A4Y8MGM3_9BURK</name>
<dbReference type="SUPFAM" id="SSF75304">
    <property type="entry name" value="Amidase signature (AS) enzymes"/>
    <property type="match status" value="1"/>
</dbReference>
<dbReference type="Gene3D" id="3.90.1300.10">
    <property type="entry name" value="Amidase signature (AS) domain"/>
    <property type="match status" value="1"/>
</dbReference>
<evidence type="ECO:0000259" key="1">
    <source>
        <dbReference type="Pfam" id="PF01425"/>
    </source>
</evidence>
<reference evidence="2 3" key="1">
    <citation type="submission" date="2019-03" db="EMBL/GenBank/DDBJ databases">
        <title>Complete Genome Sequence of Paraburkholderia dipogonis ICMP 19430T, a Nitrogen-fixing Symbiont of the South African Invasive Legume Dipogon lignosus in New Zealand.</title>
        <authorList>
            <person name="De Meyer S.E."/>
        </authorList>
    </citation>
    <scope>NUCLEOTIDE SEQUENCE [LARGE SCALE GENOMIC DNA]</scope>
    <source>
        <strain evidence="2 3">ICMP 19430</strain>
    </source>
</reference>
<dbReference type="AlphaFoldDB" id="A0A4Y8MGM3"/>
<dbReference type="PANTHER" id="PTHR11895:SF176">
    <property type="entry name" value="AMIDASE AMID-RELATED"/>
    <property type="match status" value="1"/>
</dbReference>
<sequence>MTWTRCGKVCLMYGAFVNTFAPSGKTMQLSIPIFFQCSATIWWRRDFAMQIPTIAEASDLIRKRKLSPVELVDGCLARIKSVDASLNAFVTVTAERARREAMEAEHRMMKGELRGRLDGIPIAHKDVVLTKGVQTSAHSKRLKGWVPEVDASVVRSLADAGAISLGKLATHEFALGGPSFDLPWPPARNPWDTRRFTSGSSSGTAAAVAAGLILGGTGTDTAGSIRAPAASCGVVGLKPTYGLCSKRGILPLAPSLDHVGPLGWTTEDCALLLQEMAGHDHDDPASVERTPADLILRAQENVCGLRIGVASDWHETENPVTPAVKEGLDRAISVWTALGAHVDRVMMPRLEEYQATSFVIMTAEAHSTHEKALRCNPLDFGEQLRLRLLLGATLTAADYINAIKERRRLCVATAAAAADVDVIVTAGAANEAPFMADVSRWGGLAKPGFYDPFNITGWPSIVICSGFGIGNMPVSVQIAAKPFMEDKLIQLGSSFEKATTFRDIRPSVANEREAVES</sequence>
<organism evidence="2 3">
    <name type="scientific">Paraburkholderia dipogonis</name>
    <dbReference type="NCBI Taxonomy" id="1211383"/>
    <lineage>
        <taxon>Bacteria</taxon>
        <taxon>Pseudomonadati</taxon>
        <taxon>Pseudomonadota</taxon>
        <taxon>Betaproteobacteria</taxon>
        <taxon>Burkholderiales</taxon>
        <taxon>Burkholderiaceae</taxon>
        <taxon>Paraburkholderia</taxon>
    </lineage>
</organism>
<dbReference type="PANTHER" id="PTHR11895">
    <property type="entry name" value="TRANSAMIDASE"/>
    <property type="match status" value="1"/>
</dbReference>
<dbReference type="GO" id="GO:0003824">
    <property type="term" value="F:catalytic activity"/>
    <property type="evidence" value="ECO:0007669"/>
    <property type="project" value="InterPro"/>
</dbReference>
<dbReference type="InterPro" id="IPR000120">
    <property type="entry name" value="Amidase"/>
</dbReference>
<evidence type="ECO:0000313" key="2">
    <source>
        <dbReference type="EMBL" id="TFE36568.1"/>
    </source>
</evidence>
<protein>
    <submittedName>
        <fullName evidence="2">Amidase</fullName>
    </submittedName>
</protein>
<dbReference type="Proteomes" id="UP000297385">
    <property type="component" value="Unassembled WGS sequence"/>
</dbReference>
<accession>A0A4Y8MGM3</accession>